<organism evidence="2 3">
    <name type="scientific">Kribbella italica</name>
    <dbReference type="NCBI Taxonomy" id="1540520"/>
    <lineage>
        <taxon>Bacteria</taxon>
        <taxon>Bacillati</taxon>
        <taxon>Actinomycetota</taxon>
        <taxon>Actinomycetes</taxon>
        <taxon>Propionibacteriales</taxon>
        <taxon>Kribbellaceae</taxon>
        <taxon>Kribbella</taxon>
    </lineage>
</organism>
<sequence length="145" mass="16115">MPLDIAKFNSAYSDARGRVRREGSEVEEEQTRLRDLVPEDASAEHLEWANALIASLAEPAAPPREYSELYHEAAQIQAAAYAIDGTVEEQVEALSTARRRIWEIADRAAPEEAPDIRAMTRSMEHVESGLRDPLWPAEGQSGQDS</sequence>
<evidence type="ECO:0000256" key="1">
    <source>
        <dbReference type="SAM" id="MobiDB-lite"/>
    </source>
</evidence>
<dbReference type="EMBL" id="JACHMY010000001">
    <property type="protein sequence ID" value="MBB5836484.1"/>
    <property type="molecule type" value="Genomic_DNA"/>
</dbReference>
<dbReference type="AlphaFoldDB" id="A0A7W9J6Z0"/>
<gene>
    <name evidence="2" type="ORF">HDA39_003218</name>
</gene>
<proteinExistence type="predicted"/>
<keyword evidence="3" id="KW-1185">Reference proteome</keyword>
<accession>A0A7W9J6Z0</accession>
<evidence type="ECO:0000313" key="3">
    <source>
        <dbReference type="Proteomes" id="UP000549971"/>
    </source>
</evidence>
<protein>
    <submittedName>
        <fullName evidence="2">Uncharacterized protein</fullName>
    </submittedName>
</protein>
<comment type="caution">
    <text evidence="2">The sequence shown here is derived from an EMBL/GenBank/DDBJ whole genome shotgun (WGS) entry which is preliminary data.</text>
</comment>
<feature type="region of interest" description="Disordered" evidence="1">
    <location>
        <begin position="122"/>
        <end position="145"/>
    </location>
</feature>
<evidence type="ECO:0000313" key="2">
    <source>
        <dbReference type="EMBL" id="MBB5836484.1"/>
    </source>
</evidence>
<reference evidence="2 3" key="1">
    <citation type="submission" date="2020-08" db="EMBL/GenBank/DDBJ databases">
        <title>Sequencing the genomes of 1000 actinobacteria strains.</title>
        <authorList>
            <person name="Klenk H.-P."/>
        </authorList>
    </citation>
    <scope>NUCLEOTIDE SEQUENCE [LARGE SCALE GENOMIC DNA]</scope>
    <source>
        <strain evidence="2 3">DSM 28967</strain>
    </source>
</reference>
<dbReference type="RefSeq" id="WP_184795992.1">
    <property type="nucleotide sequence ID" value="NZ_JACHMY010000001.1"/>
</dbReference>
<dbReference type="Proteomes" id="UP000549971">
    <property type="component" value="Unassembled WGS sequence"/>
</dbReference>
<name>A0A7W9J6Z0_9ACTN</name>